<evidence type="ECO:0000259" key="2">
    <source>
        <dbReference type="Pfam" id="PF02627"/>
    </source>
</evidence>
<sequence length="211" mass="23205">MARISLDPPRGLVLRVGEWYSRRRYGRVLDPGKALGHHRKVLTGYVRFERSVAGWNALDPALKHLAVMASAARIGCSWCLDFGHWEAQELGLPMEKVRHVPVWREHRDLFTDLEAKVMEYAEAMTATEPEVTDGMARELIGRLGEEAFVELTAMVAVENLRSRINSAFGLVGQGFSDRCEVPPLPSARPGAQSASARSGAQSGPGVTKPLS</sequence>
<feature type="region of interest" description="Disordered" evidence="1">
    <location>
        <begin position="180"/>
        <end position="211"/>
    </location>
</feature>
<evidence type="ECO:0000313" key="3">
    <source>
        <dbReference type="EMBL" id="GAA2461754.1"/>
    </source>
</evidence>
<evidence type="ECO:0000313" key="4">
    <source>
        <dbReference type="Proteomes" id="UP001501638"/>
    </source>
</evidence>
<evidence type="ECO:0000256" key="1">
    <source>
        <dbReference type="SAM" id="MobiDB-lite"/>
    </source>
</evidence>
<dbReference type="InterPro" id="IPR003779">
    <property type="entry name" value="CMD-like"/>
</dbReference>
<name>A0ABN3KNK5_9ACTN</name>
<proteinExistence type="predicted"/>
<gene>
    <name evidence="3" type="ORF">GCM10010405_52690</name>
</gene>
<dbReference type="Pfam" id="PF02627">
    <property type="entry name" value="CMD"/>
    <property type="match status" value="1"/>
</dbReference>
<feature type="domain" description="Carboxymuconolactone decarboxylase-like" evidence="2">
    <location>
        <begin position="42"/>
        <end position="105"/>
    </location>
</feature>
<comment type="caution">
    <text evidence="3">The sequence shown here is derived from an EMBL/GenBank/DDBJ whole genome shotgun (WGS) entry which is preliminary data.</text>
</comment>
<dbReference type="SUPFAM" id="SSF69118">
    <property type="entry name" value="AhpD-like"/>
    <property type="match status" value="1"/>
</dbReference>
<protein>
    <recommendedName>
        <fullName evidence="2">Carboxymuconolactone decarboxylase-like domain-containing protein</fullName>
    </recommendedName>
</protein>
<dbReference type="RefSeq" id="WP_344327934.1">
    <property type="nucleotide sequence ID" value="NZ_BAAASZ010000037.1"/>
</dbReference>
<reference evidence="3 4" key="1">
    <citation type="journal article" date="2019" name="Int. J. Syst. Evol. Microbiol.">
        <title>The Global Catalogue of Microorganisms (GCM) 10K type strain sequencing project: providing services to taxonomists for standard genome sequencing and annotation.</title>
        <authorList>
            <consortium name="The Broad Institute Genomics Platform"/>
            <consortium name="The Broad Institute Genome Sequencing Center for Infectious Disease"/>
            <person name="Wu L."/>
            <person name="Ma J."/>
        </authorList>
    </citation>
    <scope>NUCLEOTIDE SEQUENCE [LARGE SCALE GENOMIC DNA]</scope>
    <source>
        <strain evidence="3 4">JCM 6305</strain>
    </source>
</reference>
<dbReference type="EMBL" id="BAAASZ010000037">
    <property type="protein sequence ID" value="GAA2461754.1"/>
    <property type="molecule type" value="Genomic_DNA"/>
</dbReference>
<dbReference type="PANTHER" id="PTHR34846">
    <property type="entry name" value="4-CARBOXYMUCONOLACTONE DECARBOXYLASE FAMILY PROTEIN (AFU_ORTHOLOGUE AFUA_6G11590)"/>
    <property type="match status" value="1"/>
</dbReference>
<dbReference type="Proteomes" id="UP001501638">
    <property type="component" value="Unassembled WGS sequence"/>
</dbReference>
<feature type="compositionally biased region" description="Low complexity" evidence="1">
    <location>
        <begin position="187"/>
        <end position="205"/>
    </location>
</feature>
<dbReference type="PANTHER" id="PTHR34846:SF10">
    <property type="entry name" value="CYTOPLASMIC PROTEIN"/>
    <property type="match status" value="1"/>
</dbReference>
<dbReference type="Gene3D" id="1.20.1290.10">
    <property type="entry name" value="AhpD-like"/>
    <property type="match status" value="1"/>
</dbReference>
<accession>A0ABN3KNK5</accession>
<keyword evidence="4" id="KW-1185">Reference proteome</keyword>
<organism evidence="3 4">
    <name type="scientific">Streptomyces macrosporus</name>
    <dbReference type="NCBI Taxonomy" id="44032"/>
    <lineage>
        <taxon>Bacteria</taxon>
        <taxon>Bacillati</taxon>
        <taxon>Actinomycetota</taxon>
        <taxon>Actinomycetes</taxon>
        <taxon>Kitasatosporales</taxon>
        <taxon>Streptomycetaceae</taxon>
        <taxon>Streptomyces</taxon>
    </lineage>
</organism>
<dbReference type="InterPro" id="IPR029032">
    <property type="entry name" value="AhpD-like"/>
</dbReference>